<evidence type="ECO:0000313" key="2">
    <source>
        <dbReference type="EMBL" id="MBW4768951.1"/>
    </source>
</evidence>
<protein>
    <submittedName>
        <fullName evidence="2">DEAD/DEAH box helicase</fullName>
    </submittedName>
</protein>
<feature type="domain" description="Helicase ATP-binding" evidence="1">
    <location>
        <begin position="288"/>
        <end position="525"/>
    </location>
</feature>
<keyword evidence="2" id="KW-0347">Helicase</keyword>
<dbReference type="InterPro" id="IPR014001">
    <property type="entry name" value="Helicase_ATP-bd"/>
</dbReference>
<dbReference type="Proteomes" id="UP000788426">
    <property type="component" value="Unassembled WGS sequence"/>
</dbReference>
<dbReference type="Pfam" id="PF04313">
    <property type="entry name" value="HSDR_N"/>
    <property type="match status" value="1"/>
</dbReference>
<dbReference type="SMART" id="SM00487">
    <property type="entry name" value="DEXDc"/>
    <property type="match status" value="1"/>
</dbReference>
<reference evidence="2 3" key="1">
    <citation type="submission" date="2021-07" db="EMBL/GenBank/DDBJ databases">
        <title>Genomic diversity and antimicrobial resistance of Prevotella spp. isolated from chronic lung disease airways.</title>
        <authorList>
            <person name="Webb K.A."/>
            <person name="Olagoke O.S."/>
            <person name="Baird T."/>
            <person name="Neill J."/>
            <person name="Pham A."/>
            <person name="Wells T.J."/>
            <person name="Ramsay K.A."/>
            <person name="Bell S.C."/>
            <person name="Sarovich D.S."/>
            <person name="Price E.P."/>
        </authorList>
    </citation>
    <scope>NUCLEOTIDE SEQUENCE [LARGE SCALE GENOMIC DNA]</scope>
    <source>
        <strain evidence="2 3">SCHI0011.S.12</strain>
    </source>
</reference>
<organism evidence="2 3">
    <name type="scientific">Hoylesella nanceiensis</name>
    <dbReference type="NCBI Taxonomy" id="425941"/>
    <lineage>
        <taxon>Bacteria</taxon>
        <taxon>Pseudomonadati</taxon>
        <taxon>Bacteroidota</taxon>
        <taxon>Bacteroidia</taxon>
        <taxon>Bacteroidales</taxon>
        <taxon>Prevotellaceae</taxon>
        <taxon>Hoylesella</taxon>
    </lineage>
</organism>
<dbReference type="RefSeq" id="WP_219480245.1">
    <property type="nucleotide sequence ID" value="NZ_JAHXCT010000002.1"/>
</dbReference>
<dbReference type="CDD" id="cd22332">
    <property type="entry name" value="HsdR_N"/>
    <property type="match status" value="1"/>
</dbReference>
<keyword evidence="3" id="KW-1185">Reference proteome</keyword>
<dbReference type="PANTHER" id="PTHR42927:SF1">
    <property type="entry name" value="HELICASE SUPERFAMILY 1 AND 2 DOMAIN-CONTAINING PROTEIN"/>
    <property type="match status" value="1"/>
</dbReference>
<evidence type="ECO:0000259" key="1">
    <source>
        <dbReference type="SMART" id="SM00487"/>
    </source>
</evidence>
<comment type="caution">
    <text evidence="2">The sequence shown here is derived from an EMBL/GenBank/DDBJ whole genome shotgun (WGS) entry which is preliminary data.</text>
</comment>
<proteinExistence type="predicted"/>
<dbReference type="InterPro" id="IPR055180">
    <property type="entry name" value="HsdR_RecA-like_helicase_dom_2"/>
</dbReference>
<dbReference type="Pfam" id="PF22679">
    <property type="entry name" value="T1R_D3-like"/>
    <property type="match status" value="1"/>
</dbReference>
<gene>
    <name evidence="2" type="ORF">KZO38_04155</name>
</gene>
<dbReference type="Pfam" id="PF18766">
    <property type="entry name" value="SWI2_SNF2"/>
    <property type="match status" value="1"/>
</dbReference>
<dbReference type="InterPro" id="IPR040980">
    <property type="entry name" value="SWI2_SNF2"/>
</dbReference>
<dbReference type="EMBL" id="JAHXCT010000002">
    <property type="protein sequence ID" value="MBW4768951.1"/>
    <property type="molecule type" value="Genomic_DNA"/>
</dbReference>
<keyword evidence="2" id="KW-0547">Nucleotide-binding</keyword>
<evidence type="ECO:0000313" key="3">
    <source>
        <dbReference type="Proteomes" id="UP000788426"/>
    </source>
</evidence>
<dbReference type="GO" id="GO:0004386">
    <property type="term" value="F:helicase activity"/>
    <property type="evidence" value="ECO:0007669"/>
    <property type="project" value="UniProtKB-KW"/>
</dbReference>
<sequence length="1244" mass="141563">MDTRNITEKEFEDAVERLLISKGGYKSAKPADYNKKKALFFDTLISFIQTTQEQQWNSFVKAYGSRAEQEFFSIFDKATREKGILHVLKNGIRSIDATFKVCFFKVHNPHNTTADERYKLNQWHVVRQFAYSEHNHKTVDVVLTLNGIPLIAIELKNHSTGQTIENAINQWKEDRDCNETVFQFNRRILAFFAVDPCEAAITTKLEGANTFFIPYNQGSNGAGAVGGKGNPQAPDDKFMVHYLWEEVLQTDKLLEIIDNYVTLETTGTKSDKAGKSSSSKMNKLVNKRLIFPRYHQLDVVRKLLSHSEEHGAGHNYLIMHSAGSGKSNSIAWLAHQLTRVFDKKGEPLFNNILVVTDRRVLNNQLGATVNKQSDVRGVVSLINQHVSSTQFKNMLNGNEAKIFITTIQRFPLIYREVVGTAGKNYAIIIDEAHSSQSGEASKALKKALADISELGADELRGEEHTEEPQDLLEQRLYDAIKAQGQHRNLSFFAFTATPKPITLAMFGEMVEQGETQESNKYAPFHTYSMLQAIEEGFILDVLKKYTPISVWCKVMNTSGENPTVDEQKALKAIERFKNNDANIVAKKVELMATLLEQYTVNKLEGKAKAMIVTSSRALALRYYFELRQYCKDNGLNAIRPLVAFTDKLNYKGEEYTESKANSIEGVKITENGLPKVFAGSDYNVLIVADKYLTGFDEPLLHTMIVDKRLGGVKAVQTLSRLNRARKGKYETMIFDFVNSADDIQAAFEPYYSGIELVKSYNPNDIYELKEQLLEYELCTPQEERQVADVYLKAIDGVIVDGIAAISKAIQSSKKNFEALTKDEKELVRNLAKKYVKMYEQISSLRRITDEDLLITYYWLLNLLKYITIDREKPISINEILMVKDIKVKVGATKTISLGEETTNTSLTASTSASVKEEKKTALDEILEQVNQRYSPEESKTITDEVENIVTIVRTQLTTAEKDKIKENKDDKALNDAIAKKIQTIINNEMFTNIEMFKKLMSIENIGEYLRMMVLEDEKERKAKEKERLQTPEMLAKQLKQLLKDDFDLITSVDRTFDEAFAWMMEVLNASSIAKYENLCNRVLGSFYPLFCPIEIISSKDEQQHLTTLAISFESYLKKMYWLITGREVVTKDGNAESASLSNAIFFLRKLGSLREQDTAEKRVFYQYLEMLKEYGNFERHRSEVFSLDTISKLRKAIPAMYVYAALRYASELESVEGAGFGLSRHVVVDQYLGRAAEEDINGYK</sequence>
<dbReference type="PANTHER" id="PTHR42927">
    <property type="entry name" value="HELICASE SUPERFAMILY 1 AND 2 DOMAIN-CONTAINING PROTEIN"/>
    <property type="match status" value="1"/>
</dbReference>
<accession>A0ABS6YBK6</accession>
<keyword evidence="2" id="KW-0067">ATP-binding</keyword>
<name>A0ABS6YBK6_9BACT</name>
<dbReference type="InterPro" id="IPR007409">
    <property type="entry name" value="Restrct_endonuc_type1_HsdR_N"/>
</dbReference>
<keyword evidence="2" id="KW-0378">Hydrolase</keyword>